<organism evidence="2 3">
    <name type="scientific">Chryseobacterium gallinarum</name>
    <dbReference type="NCBI Taxonomy" id="1324352"/>
    <lineage>
        <taxon>Bacteria</taxon>
        <taxon>Pseudomonadati</taxon>
        <taxon>Bacteroidota</taxon>
        <taxon>Flavobacteriia</taxon>
        <taxon>Flavobacteriales</taxon>
        <taxon>Weeksellaceae</taxon>
        <taxon>Chryseobacterium group</taxon>
        <taxon>Chryseobacterium</taxon>
    </lineage>
</organism>
<gene>
    <name evidence="2" type="ORF">FOB44_08905</name>
</gene>
<proteinExistence type="predicted"/>
<keyword evidence="1" id="KW-1133">Transmembrane helix</keyword>
<evidence type="ECO:0008006" key="4">
    <source>
        <dbReference type="Google" id="ProtNLM"/>
    </source>
</evidence>
<sequence>MKIRMILIIGLLILIFGSGLKYLDLCVSEKYETQLEGLNPTENQIKEAKELKEKIEINKKITLSIIALSLLAIYPVSLIKNKKFKQ</sequence>
<evidence type="ECO:0000313" key="2">
    <source>
        <dbReference type="EMBL" id="QIY90779.1"/>
    </source>
</evidence>
<keyword evidence="1" id="KW-0812">Transmembrane</keyword>
<feature type="transmembrane region" description="Helical" evidence="1">
    <location>
        <begin position="61"/>
        <end position="79"/>
    </location>
</feature>
<dbReference type="Proteomes" id="UP000501570">
    <property type="component" value="Chromosome"/>
</dbReference>
<protein>
    <recommendedName>
        <fullName evidence="4">DUF4199 domain-containing protein</fullName>
    </recommendedName>
</protein>
<keyword evidence="3" id="KW-1185">Reference proteome</keyword>
<evidence type="ECO:0000313" key="3">
    <source>
        <dbReference type="Proteomes" id="UP000501570"/>
    </source>
</evidence>
<accession>A0ABX6KQ75</accession>
<name>A0ABX6KQ75_CHRGL</name>
<dbReference type="EMBL" id="CP050995">
    <property type="protein sequence ID" value="QIY90779.1"/>
    <property type="molecule type" value="Genomic_DNA"/>
</dbReference>
<keyword evidence="1" id="KW-0472">Membrane</keyword>
<dbReference type="RefSeq" id="WP_168238306.1">
    <property type="nucleotide sequence ID" value="NZ_CP050995.1"/>
</dbReference>
<evidence type="ECO:0000256" key="1">
    <source>
        <dbReference type="SAM" id="Phobius"/>
    </source>
</evidence>
<reference evidence="2 3" key="1">
    <citation type="submission" date="2019-09" db="EMBL/GenBank/DDBJ databases">
        <title>FDA dAtabase for Regulatory Grade micrObial Sequences (FDA-ARGOS): Supporting development and validation of Infectious Disease Dx tests.</title>
        <authorList>
            <person name="Sciortino C."/>
            <person name="Tallon L."/>
            <person name="Sadzewicz L."/>
            <person name="Vavikolanu K."/>
            <person name="Mehta A."/>
            <person name="Aluvathingal J."/>
            <person name="Nadendla S."/>
            <person name="Nandy P."/>
            <person name="Geyer C."/>
            <person name="Yan Y."/>
            <person name="Sichtig H."/>
        </authorList>
    </citation>
    <scope>NUCLEOTIDE SEQUENCE [LARGE SCALE GENOMIC DNA]</scope>
    <source>
        <strain evidence="2 3">FDAARGOS_636</strain>
    </source>
</reference>